<comment type="miscellaneous">
    <text evidence="9">Few gyrases are as efficient as E.coli at forming negative supercoils. Not all organisms have 2 type II topoisomerases; in organisms with a single type II topoisomerase this enzyme also has to decatenate newly replicated chromosomes.</text>
</comment>
<dbReference type="Gene3D" id="3.90.199.10">
    <property type="entry name" value="Topoisomerase II, domain 5"/>
    <property type="match status" value="1"/>
</dbReference>
<gene>
    <name evidence="9" type="primary">gyrA</name>
    <name evidence="12" type="ORF">COV10_01350</name>
</gene>
<evidence type="ECO:0000256" key="5">
    <source>
        <dbReference type="ARBA" id="ARBA00023029"/>
    </source>
</evidence>
<keyword evidence="9" id="KW-0963">Cytoplasm</keyword>
<keyword evidence="6 9" id="KW-0238">DNA-binding</keyword>
<keyword evidence="3 9" id="KW-0547">Nucleotide-binding</keyword>
<dbReference type="FunFam" id="1.10.268.10:FF:000001">
    <property type="entry name" value="DNA gyrase subunit A"/>
    <property type="match status" value="1"/>
</dbReference>
<evidence type="ECO:0000259" key="11">
    <source>
        <dbReference type="PROSITE" id="PS52040"/>
    </source>
</evidence>
<evidence type="ECO:0000256" key="2">
    <source>
        <dbReference type="ARBA" id="ARBA00008263"/>
    </source>
</evidence>
<comment type="subcellular location">
    <subcellularLocation>
        <location evidence="9">Cytoplasm</location>
    </subcellularLocation>
</comment>
<comment type="catalytic activity">
    <reaction evidence="1 9 10">
        <text>ATP-dependent breakage, passage and rejoining of double-stranded DNA.</text>
        <dbReference type="EC" id="5.6.2.2"/>
    </reaction>
</comment>
<keyword evidence="4 9" id="KW-0067">ATP-binding</keyword>
<dbReference type="CDD" id="cd00187">
    <property type="entry name" value="TOP4c"/>
    <property type="match status" value="1"/>
</dbReference>
<dbReference type="SUPFAM" id="SSF101904">
    <property type="entry name" value="GyrA/ParC C-terminal domain-like"/>
    <property type="match status" value="1"/>
</dbReference>
<accession>A0A2H0RF09</accession>
<sequence>MTKNDKAESPTPASPEKIVPTGIVSEMRTSYLDYAMSVIVSRALPDIRDGLKPVHRRILFSMHGLGLSHTAKFRKSALIIGDVLGKYHPHGDQAVYDAMSKLAQDFSTRYPLVTGQGNFGSMDGDPPAAYRYTEAKMARITDELIRDLEKETVDFVPNYDGRLKEPSVFPTMLPNLLLNGTLGIAVGMATKIPPHNLREVMGALIHLLDNPQASTDDLLEFVQGPDFPTGGIIFNRADIAHAYATGRGGVVVRGEAEIVETKAGAYQIVISSIPYQINKADFIMRMADLVHEKKLEGIRDIRDESNKEGVRVVVELKQATNPNIVLNALYKHTDLEQAFNYNMLALINGEPKTLSLKLMLEEFVAHRKEVIRRRTVYDLRKAEEREHILLGLKKALDFIDEVIKIIRKSKDGPEAHAALIARFKFSILQATAILEMKLQRLAGLERKKIEDELGDTQKLIEELKSILGSAKKIAAIIKAESVALSDKYGDERRTKVIKHGTKEIKTEDLIPNEEQVLVLTSGGYVKRTDPKEYRSQKRGGVGVIDLNIKEEDFITRFLTAETHASLLFFSDKGKAYQIKMYDLPEGKRATKGKSLMNYLSIESGERVTSLLAMPGDSKREKSLSLMLVTKAGVTKKVAAESFREVRRSGLLAIKLSNDDELIAARFVEKGDELIVATAKGQSIRFKESDIREMGRVAAGVRGMKLGKGDYIVGADVVSKGDDQSTFLVMTENGYGKMTALENYKTQKRGGSGIKTVKVTPKTGNLIVAQVVGDEEEIVAISKNGQVIRTKLSEIPSLGRQTQGVRIMKLRGGDTIASLTCL</sequence>
<keyword evidence="5 9" id="KW-0799">Topoisomerase</keyword>
<comment type="caution">
    <text evidence="12">The sequence shown here is derived from an EMBL/GenBank/DDBJ whole genome shotgun (WGS) entry which is preliminary data.</text>
</comment>
<dbReference type="GO" id="GO:0006265">
    <property type="term" value="P:DNA topological change"/>
    <property type="evidence" value="ECO:0007669"/>
    <property type="project" value="UniProtKB-UniRule"/>
</dbReference>
<dbReference type="PANTHER" id="PTHR43493">
    <property type="entry name" value="DNA GYRASE/TOPOISOMERASE SUBUNIT A"/>
    <property type="match status" value="1"/>
</dbReference>
<dbReference type="InterPro" id="IPR035516">
    <property type="entry name" value="Gyrase/topoIV_suA_C"/>
</dbReference>
<dbReference type="GO" id="GO:0006261">
    <property type="term" value="P:DNA-templated DNA replication"/>
    <property type="evidence" value="ECO:0007669"/>
    <property type="project" value="UniProtKB-UniRule"/>
</dbReference>
<feature type="active site" description="O-(5'-phospho-DNA)-tyrosine intermediate" evidence="9 10">
    <location>
        <position position="132"/>
    </location>
</feature>
<dbReference type="GO" id="GO:0034335">
    <property type="term" value="F:DNA negative supercoiling activity"/>
    <property type="evidence" value="ECO:0007669"/>
    <property type="project" value="UniProtKB-ARBA"/>
</dbReference>
<dbReference type="SUPFAM" id="SSF56719">
    <property type="entry name" value="Type II DNA topoisomerase"/>
    <property type="match status" value="1"/>
</dbReference>
<organism evidence="12 13">
    <name type="scientific">Candidatus Vogelbacteria bacterium CG10_big_fil_rev_8_21_14_0_10_51_16</name>
    <dbReference type="NCBI Taxonomy" id="1975045"/>
    <lineage>
        <taxon>Bacteria</taxon>
        <taxon>Candidatus Vogeliibacteriota</taxon>
    </lineage>
</organism>
<dbReference type="HAMAP" id="MF_01897">
    <property type="entry name" value="GyrA"/>
    <property type="match status" value="1"/>
</dbReference>
<dbReference type="Pfam" id="PF03989">
    <property type="entry name" value="DNA_gyraseA_C"/>
    <property type="match status" value="6"/>
</dbReference>
<dbReference type="InterPro" id="IPR013760">
    <property type="entry name" value="Topo_IIA-like_dom_sf"/>
</dbReference>
<dbReference type="PANTHER" id="PTHR43493:SF5">
    <property type="entry name" value="DNA GYRASE SUBUNIT A, CHLOROPLASTIC_MITOCHONDRIAL"/>
    <property type="match status" value="1"/>
</dbReference>
<comment type="function">
    <text evidence="9">A type II topoisomerase that negatively supercoils closed circular double-stranded (ds) DNA in an ATP-dependent manner to modulate DNA topology and maintain chromosomes in an underwound state. Negative supercoiling favors strand separation, and DNA replication, transcription, recombination and repair, all of which involve strand separation. Also able to catalyze the interconversion of other topological isomers of dsDNA rings, including catenanes and knotted rings. Type II topoisomerases break and join 2 DNA strands simultaneously in an ATP-dependent manner.</text>
</comment>
<dbReference type="GO" id="GO:0005737">
    <property type="term" value="C:cytoplasm"/>
    <property type="evidence" value="ECO:0007669"/>
    <property type="project" value="UniProtKB-SubCell"/>
</dbReference>
<name>A0A2H0RF09_9BACT</name>
<evidence type="ECO:0000256" key="7">
    <source>
        <dbReference type="ARBA" id="ARBA00023235"/>
    </source>
</evidence>
<dbReference type="Gene3D" id="2.120.10.90">
    <property type="entry name" value="DNA gyrase/topoisomerase IV, subunit A, C-terminal"/>
    <property type="match status" value="1"/>
</dbReference>
<dbReference type="InterPro" id="IPR013758">
    <property type="entry name" value="Topo_IIA_A/C_ab"/>
</dbReference>
<dbReference type="GO" id="GO:0009330">
    <property type="term" value="C:DNA topoisomerase type II (double strand cut, ATP-hydrolyzing) complex"/>
    <property type="evidence" value="ECO:0007669"/>
    <property type="project" value="TreeGrafter"/>
</dbReference>
<dbReference type="InterPro" id="IPR050220">
    <property type="entry name" value="Type_II_DNA_Topoisomerases"/>
</dbReference>
<feature type="domain" description="Topo IIA-type catalytic" evidence="11">
    <location>
        <begin position="44"/>
        <end position="509"/>
    </location>
</feature>
<dbReference type="PROSITE" id="PS52040">
    <property type="entry name" value="TOPO_IIA"/>
    <property type="match status" value="1"/>
</dbReference>
<dbReference type="SMART" id="SM00434">
    <property type="entry name" value="TOP4c"/>
    <property type="match status" value="1"/>
</dbReference>
<dbReference type="NCBIfam" id="NF004043">
    <property type="entry name" value="PRK05560.1"/>
    <property type="match status" value="1"/>
</dbReference>
<dbReference type="Pfam" id="PF00521">
    <property type="entry name" value="DNA_topoisoIV"/>
    <property type="match status" value="1"/>
</dbReference>
<dbReference type="NCBIfam" id="NF004044">
    <property type="entry name" value="PRK05561.1"/>
    <property type="match status" value="1"/>
</dbReference>
<protein>
    <recommendedName>
        <fullName evidence="9">DNA gyrase subunit A</fullName>
        <ecNumber evidence="9">5.6.2.2</ecNumber>
    </recommendedName>
</protein>
<evidence type="ECO:0000256" key="8">
    <source>
        <dbReference type="ARBA" id="ARBA00063644"/>
    </source>
</evidence>
<comment type="subunit">
    <text evidence="8">Heterotetramer composed of ParC and ParE.</text>
</comment>
<evidence type="ECO:0000313" key="12">
    <source>
        <dbReference type="EMBL" id="PIR45047.1"/>
    </source>
</evidence>
<dbReference type="InterPro" id="IPR013757">
    <property type="entry name" value="Topo_IIA_A_a_sf"/>
</dbReference>
<dbReference type="EMBL" id="PCYI01000007">
    <property type="protein sequence ID" value="PIR45047.1"/>
    <property type="molecule type" value="Genomic_DNA"/>
</dbReference>
<dbReference type="FunFam" id="2.120.10.90:FF:000005">
    <property type="entry name" value="DNA topoisomerase 4 subunit A"/>
    <property type="match status" value="1"/>
</dbReference>
<dbReference type="NCBIfam" id="TIGR01063">
    <property type="entry name" value="gyrA"/>
    <property type="match status" value="1"/>
</dbReference>
<evidence type="ECO:0000256" key="9">
    <source>
        <dbReference type="HAMAP-Rule" id="MF_01897"/>
    </source>
</evidence>
<evidence type="ECO:0000256" key="6">
    <source>
        <dbReference type="ARBA" id="ARBA00023125"/>
    </source>
</evidence>
<dbReference type="InterPro" id="IPR006691">
    <property type="entry name" value="GyrA/parC_rep"/>
</dbReference>
<comment type="subunit">
    <text evidence="9">Heterotetramer, composed of two GyrA and two GyrB chains. In the heterotetramer, GyrA contains the active site tyrosine that forms a transient covalent intermediate with DNA, while GyrB binds cofactors and catalyzes ATP hydrolysis.</text>
</comment>
<dbReference type="Proteomes" id="UP000228767">
    <property type="component" value="Unassembled WGS sequence"/>
</dbReference>
<reference evidence="12 13" key="1">
    <citation type="submission" date="2017-09" db="EMBL/GenBank/DDBJ databases">
        <title>Depth-based differentiation of microbial function through sediment-hosted aquifers and enrichment of novel symbionts in the deep terrestrial subsurface.</title>
        <authorList>
            <person name="Probst A.J."/>
            <person name="Ladd B."/>
            <person name="Jarett J.K."/>
            <person name="Geller-Mcgrath D.E."/>
            <person name="Sieber C.M."/>
            <person name="Emerson J.B."/>
            <person name="Anantharaman K."/>
            <person name="Thomas B.C."/>
            <person name="Malmstrom R."/>
            <person name="Stieglmeier M."/>
            <person name="Klingl A."/>
            <person name="Woyke T."/>
            <person name="Ryan C.M."/>
            <person name="Banfield J.F."/>
        </authorList>
    </citation>
    <scope>NUCLEOTIDE SEQUENCE [LARGE SCALE GENOMIC DNA]</scope>
    <source>
        <strain evidence="12">CG10_big_fil_rev_8_21_14_0_10_51_16</strain>
    </source>
</reference>
<dbReference type="GO" id="GO:0003677">
    <property type="term" value="F:DNA binding"/>
    <property type="evidence" value="ECO:0007669"/>
    <property type="project" value="UniProtKB-UniRule"/>
</dbReference>
<dbReference type="EC" id="5.6.2.2" evidence="9"/>
<proteinExistence type="inferred from homology"/>
<dbReference type="GO" id="GO:0005694">
    <property type="term" value="C:chromosome"/>
    <property type="evidence" value="ECO:0007669"/>
    <property type="project" value="InterPro"/>
</dbReference>
<keyword evidence="7 9" id="KW-0413">Isomerase</keyword>
<dbReference type="Gene3D" id="1.10.268.10">
    <property type="entry name" value="Topoisomerase, domain 3"/>
    <property type="match status" value="1"/>
</dbReference>
<evidence type="ECO:0000256" key="4">
    <source>
        <dbReference type="ARBA" id="ARBA00022840"/>
    </source>
</evidence>
<dbReference type="InterPro" id="IPR002205">
    <property type="entry name" value="Topo_IIA_dom_A"/>
</dbReference>
<evidence type="ECO:0000256" key="3">
    <source>
        <dbReference type="ARBA" id="ARBA00022741"/>
    </source>
</evidence>
<evidence type="ECO:0000313" key="13">
    <source>
        <dbReference type="Proteomes" id="UP000228767"/>
    </source>
</evidence>
<feature type="short sequence motif" description="GyrA-box" evidence="9">
    <location>
        <begin position="536"/>
        <end position="542"/>
    </location>
</feature>
<dbReference type="GO" id="GO:0005524">
    <property type="term" value="F:ATP binding"/>
    <property type="evidence" value="ECO:0007669"/>
    <property type="project" value="UniProtKB-UniRule"/>
</dbReference>
<dbReference type="InterPro" id="IPR005743">
    <property type="entry name" value="GyrA"/>
</dbReference>
<dbReference type="Gene3D" id="3.30.1360.40">
    <property type="match status" value="1"/>
</dbReference>
<dbReference type="AlphaFoldDB" id="A0A2H0RF09"/>
<evidence type="ECO:0000256" key="10">
    <source>
        <dbReference type="PROSITE-ProRule" id="PRU01384"/>
    </source>
</evidence>
<comment type="similarity">
    <text evidence="2 9">Belongs to the type II topoisomerase GyrA/ParC subunit family.</text>
</comment>
<evidence type="ECO:0000256" key="1">
    <source>
        <dbReference type="ARBA" id="ARBA00000185"/>
    </source>
</evidence>
<dbReference type="FunFam" id="3.30.1360.40:FF:000002">
    <property type="entry name" value="DNA gyrase subunit A"/>
    <property type="match status" value="1"/>
</dbReference>